<sequence>MAFIQLRPEIEKRLFFLADSVDRPIAPFLQEIIEQGMDDWEDGHLASEILRRVDQGTEKTYSAQEMRITLGLGD</sequence>
<reference evidence="1" key="1">
    <citation type="submission" date="2019-02" db="EMBL/GenBank/DDBJ databases">
        <authorList>
            <person name="Gruber-Vodicka R. H."/>
            <person name="Seah K. B. B."/>
        </authorList>
    </citation>
    <scope>NUCLEOTIDE SEQUENCE</scope>
    <source>
        <strain evidence="1">BECK_DK161</strain>
    </source>
</reference>
<accession>A0A450SZV2</accession>
<evidence type="ECO:0000313" key="1">
    <source>
        <dbReference type="EMBL" id="VFJ59595.1"/>
    </source>
</evidence>
<dbReference type="AlphaFoldDB" id="A0A450SZV2"/>
<gene>
    <name evidence="1" type="ORF">BECKDK2373C_GA0170839_107216</name>
</gene>
<dbReference type="GO" id="GO:0003677">
    <property type="term" value="F:DNA binding"/>
    <property type="evidence" value="ECO:0007669"/>
    <property type="project" value="UniProtKB-KW"/>
</dbReference>
<organism evidence="1">
    <name type="scientific">Candidatus Kentrum sp. DK</name>
    <dbReference type="NCBI Taxonomy" id="2126562"/>
    <lineage>
        <taxon>Bacteria</taxon>
        <taxon>Pseudomonadati</taxon>
        <taxon>Pseudomonadota</taxon>
        <taxon>Gammaproteobacteria</taxon>
        <taxon>Candidatus Kentrum</taxon>
    </lineage>
</organism>
<proteinExistence type="predicted"/>
<protein>
    <submittedName>
        <fullName evidence="1">Predicted DNA-binding protein with an HTH domain</fullName>
    </submittedName>
</protein>
<name>A0A450SZV2_9GAMM</name>
<dbReference type="EMBL" id="CAADEY010000072">
    <property type="protein sequence ID" value="VFJ59595.1"/>
    <property type="molecule type" value="Genomic_DNA"/>
</dbReference>
<keyword evidence="1" id="KW-0238">DNA-binding</keyword>